<comment type="caution">
    <text evidence="5">The sequence shown here is derived from an EMBL/GenBank/DDBJ whole genome shotgun (WGS) entry which is preliminary data.</text>
</comment>
<evidence type="ECO:0000313" key="6">
    <source>
        <dbReference type="Proteomes" id="UP000218113"/>
    </source>
</evidence>
<feature type="domain" description="Type I restriction modification DNA specificity" evidence="4">
    <location>
        <begin position="1"/>
        <end position="185"/>
    </location>
</feature>
<dbReference type="Proteomes" id="UP000218113">
    <property type="component" value="Unassembled WGS sequence"/>
</dbReference>
<dbReference type="InterPro" id="IPR052021">
    <property type="entry name" value="Type-I_RS_S_subunit"/>
</dbReference>
<protein>
    <recommendedName>
        <fullName evidence="4">Type I restriction modification DNA specificity domain-containing protein</fullName>
    </recommendedName>
</protein>
<evidence type="ECO:0000256" key="1">
    <source>
        <dbReference type="ARBA" id="ARBA00010923"/>
    </source>
</evidence>
<name>A0A2A4SMZ1_9DELT</name>
<comment type="similarity">
    <text evidence="1">Belongs to the type-I restriction system S methylase family.</text>
</comment>
<reference evidence="6" key="1">
    <citation type="submission" date="2017-08" db="EMBL/GenBank/DDBJ databases">
        <title>A dynamic microbial community with high functional redundancy inhabits the cold, oxic subseafloor aquifer.</title>
        <authorList>
            <person name="Tully B.J."/>
            <person name="Wheat C.G."/>
            <person name="Glazer B.T."/>
            <person name="Huber J.A."/>
        </authorList>
    </citation>
    <scope>NUCLEOTIDE SEQUENCE [LARGE SCALE GENOMIC DNA]</scope>
</reference>
<dbReference type="PANTHER" id="PTHR30408">
    <property type="entry name" value="TYPE-1 RESTRICTION ENZYME ECOKI SPECIFICITY PROTEIN"/>
    <property type="match status" value="1"/>
</dbReference>
<organism evidence="5 6">
    <name type="scientific">SAR324 cluster bacterium</name>
    <dbReference type="NCBI Taxonomy" id="2024889"/>
    <lineage>
        <taxon>Bacteria</taxon>
        <taxon>Deltaproteobacteria</taxon>
        <taxon>SAR324 cluster</taxon>
    </lineage>
</organism>
<gene>
    <name evidence="5" type="ORF">COB67_13240</name>
</gene>
<keyword evidence="3" id="KW-0238">DNA-binding</keyword>
<dbReference type="AlphaFoldDB" id="A0A2A4SMZ1"/>
<dbReference type="SUPFAM" id="SSF116734">
    <property type="entry name" value="DNA methylase specificity domain"/>
    <property type="match status" value="2"/>
</dbReference>
<sequence length="467" mass="52026">MSDWGTVRVEEIAEVKSGKRLPKGHRLDAGVTPYPYIRLVDITDGRIQKDNLQYLSKETRESIKRYIVNTNDVCLAIVGHSIGMIFYVEDKWDNVNLTENAARITNVDESFNPRFIYYYLTSLEGQNEITSRKVGSAQGKLPLYNIRSLELPKIPRDIQDSIVETLDSLSFKIELNQQTNQTLEQIAQAIFKSWFIDFEPVKAKIAAKQASATPEQIERAAMCAVSGKSIEQLGQLSAKTLQQLKNTAALFPETLVESELGQIPKDWVITNLGKIIAFNPKRVLKKGEIAPYLDMKNVPIVGHLVGDVILKKMGSGTKFLNGDTLLARITPCLQNGKTAYVDFLEGDQVGWGSTEYIVMRPLGERPTSLAYIIARQDSFRSQAMQTMTGTSGRQRANATALSELQWVNYPMELLGAFDQIAGGYLKKAKNNGDQNKILASVRDTLLPKLLSGELSVDTCQTTLEVVI</sequence>
<evidence type="ECO:0000256" key="2">
    <source>
        <dbReference type="ARBA" id="ARBA00022747"/>
    </source>
</evidence>
<dbReference type="GO" id="GO:0003677">
    <property type="term" value="F:DNA binding"/>
    <property type="evidence" value="ECO:0007669"/>
    <property type="project" value="UniProtKB-KW"/>
</dbReference>
<dbReference type="EMBL" id="NVSR01000155">
    <property type="protein sequence ID" value="PCI22750.1"/>
    <property type="molecule type" value="Genomic_DNA"/>
</dbReference>
<proteinExistence type="inferred from homology"/>
<dbReference type="GO" id="GO:0009307">
    <property type="term" value="P:DNA restriction-modification system"/>
    <property type="evidence" value="ECO:0007669"/>
    <property type="project" value="UniProtKB-KW"/>
</dbReference>
<dbReference type="Gene3D" id="3.90.220.20">
    <property type="entry name" value="DNA methylase specificity domains"/>
    <property type="match status" value="2"/>
</dbReference>
<dbReference type="InterPro" id="IPR044946">
    <property type="entry name" value="Restrct_endonuc_typeI_TRD_sf"/>
</dbReference>
<evidence type="ECO:0000313" key="5">
    <source>
        <dbReference type="EMBL" id="PCI22750.1"/>
    </source>
</evidence>
<dbReference type="CDD" id="cd17256">
    <property type="entry name" value="RMtype1_S_EcoJA65PI-TRD1-CR1_like"/>
    <property type="match status" value="1"/>
</dbReference>
<dbReference type="Pfam" id="PF01420">
    <property type="entry name" value="Methylase_S"/>
    <property type="match status" value="1"/>
</dbReference>
<dbReference type="PANTHER" id="PTHR30408:SF13">
    <property type="entry name" value="TYPE I RESTRICTION ENZYME HINDI SPECIFICITY SUBUNIT"/>
    <property type="match status" value="1"/>
</dbReference>
<accession>A0A2A4SMZ1</accession>
<dbReference type="CDD" id="cd17260">
    <property type="entry name" value="RMtype1_S_EcoEI-TRD1-CR1_like"/>
    <property type="match status" value="1"/>
</dbReference>
<evidence type="ECO:0000259" key="4">
    <source>
        <dbReference type="Pfam" id="PF01420"/>
    </source>
</evidence>
<evidence type="ECO:0000256" key="3">
    <source>
        <dbReference type="ARBA" id="ARBA00023125"/>
    </source>
</evidence>
<keyword evidence="2" id="KW-0680">Restriction system</keyword>
<dbReference type="InterPro" id="IPR000055">
    <property type="entry name" value="Restrct_endonuc_typeI_TRD"/>
</dbReference>